<keyword evidence="1" id="KW-1133">Transmembrane helix</keyword>
<protein>
    <submittedName>
        <fullName evidence="2">Uncharacterized protein</fullName>
    </submittedName>
</protein>
<dbReference type="Proteomes" id="UP000024404">
    <property type="component" value="Unassembled WGS sequence"/>
</dbReference>
<keyword evidence="1" id="KW-0812">Transmembrane</keyword>
<reference evidence="2" key="2">
    <citation type="submission" date="2022-06" db="UniProtKB">
        <authorList>
            <consortium name="EnsemblMetazoa"/>
        </authorList>
    </citation>
    <scope>IDENTIFICATION</scope>
</reference>
<evidence type="ECO:0000313" key="2">
    <source>
        <dbReference type="EnsemblMetazoa" id="OVOC6377.1"/>
    </source>
</evidence>
<evidence type="ECO:0000256" key="1">
    <source>
        <dbReference type="SAM" id="Phobius"/>
    </source>
</evidence>
<keyword evidence="3" id="KW-1185">Reference proteome</keyword>
<dbReference type="EMBL" id="CMVM020000172">
    <property type="status" value="NOT_ANNOTATED_CDS"/>
    <property type="molecule type" value="Genomic_DNA"/>
</dbReference>
<evidence type="ECO:0000313" key="3">
    <source>
        <dbReference type="Proteomes" id="UP000024404"/>
    </source>
</evidence>
<sequence>MPILICCKIAVVILALRAHFIPYPTRIASFSIAMSVCAYFSYWKRSTYLFPRIEEASNYCLVVYLVTEK</sequence>
<accession>A0A8R1TY10</accession>
<dbReference type="EnsemblMetazoa" id="OVOC6377.1">
    <property type="protein sequence ID" value="OVOC6377.1"/>
    <property type="gene ID" value="WBGene00243186"/>
</dbReference>
<feature type="transmembrane region" description="Helical" evidence="1">
    <location>
        <begin position="27"/>
        <end position="43"/>
    </location>
</feature>
<dbReference type="AlphaFoldDB" id="A0A8R1TY10"/>
<reference evidence="3" key="1">
    <citation type="submission" date="2013-10" db="EMBL/GenBank/DDBJ databases">
        <title>Genome sequencing of Onchocerca volvulus.</title>
        <authorList>
            <person name="Cotton J."/>
            <person name="Tsai J."/>
            <person name="Stanley E."/>
            <person name="Tracey A."/>
            <person name="Holroyd N."/>
            <person name="Lustigman S."/>
            <person name="Berriman M."/>
        </authorList>
    </citation>
    <scope>NUCLEOTIDE SEQUENCE</scope>
</reference>
<keyword evidence="1" id="KW-0472">Membrane</keyword>
<organism evidence="2 3">
    <name type="scientific">Onchocerca volvulus</name>
    <dbReference type="NCBI Taxonomy" id="6282"/>
    <lineage>
        <taxon>Eukaryota</taxon>
        <taxon>Metazoa</taxon>
        <taxon>Ecdysozoa</taxon>
        <taxon>Nematoda</taxon>
        <taxon>Chromadorea</taxon>
        <taxon>Rhabditida</taxon>
        <taxon>Spirurina</taxon>
        <taxon>Spiruromorpha</taxon>
        <taxon>Filarioidea</taxon>
        <taxon>Onchocercidae</taxon>
        <taxon>Onchocerca</taxon>
    </lineage>
</organism>
<name>A0A8R1TY10_ONCVO</name>
<proteinExistence type="predicted"/>